<keyword evidence="1" id="KW-0175">Coiled coil</keyword>
<comment type="caution">
    <text evidence="2">The sequence shown here is derived from an EMBL/GenBank/DDBJ whole genome shotgun (WGS) entry which is preliminary data.</text>
</comment>
<evidence type="ECO:0000313" key="2">
    <source>
        <dbReference type="EMBL" id="MBM7557534.1"/>
    </source>
</evidence>
<evidence type="ECO:0000313" key="3">
    <source>
        <dbReference type="Proteomes" id="UP000774000"/>
    </source>
</evidence>
<name>A0A938XTG0_9FIRM</name>
<dbReference type="EMBL" id="JAFBDQ010000013">
    <property type="protein sequence ID" value="MBM7557534.1"/>
    <property type="molecule type" value="Genomic_DNA"/>
</dbReference>
<dbReference type="AlphaFoldDB" id="A0A938XTG0"/>
<protein>
    <submittedName>
        <fullName evidence="2">Transposase/invertase (TIGR01784 family)</fullName>
    </submittedName>
</protein>
<reference evidence="2" key="1">
    <citation type="submission" date="2021-01" db="EMBL/GenBank/DDBJ databases">
        <title>Genomic Encyclopedia of Type Strains, Phase IV (KMG-IV): sequencing the most valuable type-strain genomes for metagenomic binning, comparative biology and taxonomic classification.</title>
        <authorList>
            <person name="Goeker M."/>
        </authorList>
    </citation>
    <scope>NUCLEOTIDE SEQUENCE</scope>
    <source>
        <strain evidence="2">DSM 23230</strain>
    </source>
</reference>
<dbReference type="RefSeq" id="WP_204702280.1">
    <property type="nucleotide sequence ID" value="NZ_JAFBDQ010000013.1"/>
</dbReference>
<dbReference type="InterPro" id="IPR010106">
    <property type="entry name" value="RpnA"/>
</dbReference>
<dbReference type="Pfam" id="PF12784">
    <property type="entry name" value="PDDEXK_2"/>
    <property type="match status" value="1"/>
</dbReference>
<accession>A0A938XTG0</accession>
<evidence type="ECO:0000256" key="1">
    <source>
        <dbReference type="SAM" id="Coils"/>
    </source>
</evidence>
<dbReference type="NCBIfam" id="TIGR01784">
    <property type="entry name" value="T_den_put_tspse"/>
    <property type="match status" value="1"/>
</dbReference>
<dbReference type="PANTHER" id="PTHR41317:SF1">
    <property type="entry name" value="PD-(D_E)XK NUCLEASE FAMILY TRANSPOSASE"/>
    <property type="match status" value="1"/>
</dbReference>
<proteinExistence type="predicted"/>
<dbReference type="Proteomes" id="UP000774000">
    <property type="component" value="Unassembled WGS sequence"/>
</dbReference>
<gene>
    <name evidence="2" type="ORF">JOC47_002400</name>
</gene>
<sequence length="288" mass="34085">MKEKLLDPKVDFVFKRIFGSEKHPNILISFLNSVLGTKGTKKEIVKVKIDNAEINREWEEDKLSRLDVKATADDGRKLNVEIQLKNQYNMKRRTLYYWSKLYTSQLNKGEKYSQLRKTVAINILNFNYLKSMEDYHNCFLLKEKENNQVLTDIEEIHFIELTKLNEEKYQDLKKINDDLIPWLLFLKDPESEVVKMIEEKVEELKEAAENLEIMSQDKEERQKYEARQKAIHDYLTNLEGAKQEGVKLGERGRNIEIAKEMIEDGEELEKIMKYSKLSKEEIKGLQKS</sequence>
<dbReference type="PANTHER" id="PTHR41317">
    <property type="entry name" value="PD-(D_E)XK NUCLEASE FAMILY TRANSPOSASE"/>
    <property type="match status" value="1"/>
</dbReference>
<feature type="coiled-coil region" evidence="1">
    <location>
        <begin position="194"/>
        <end position="221"/>
    </location>
</feature>
<organism evidence="2 3">
    <name type="scientific">Halanaerobacter jeridensis</name>
    <dbReference type="NCBI Taxonomy" id="706427"/>
    <lineage>
        <taxon>Bacteria</taxon>
        <taxon>Bacillati</taxon>
        <taxon>Bacillota</taxon>
        <taxon>Clostridia</taxon>
        <taxon>Halanaerobiales</taxon>
        <taxon>Halobacteroidaceae</taxon>
        <taxon>Halanaerobacter</taxon>
    </lineage>
</organism>
<keyword evidence="3" id="KW-1185">Reference proteome</keyword>